<evidence type="ECO:0000313" key="1">
    <source>
        <dbReference type="EMBL" id="SDI02678.1"/>
    </source>
</evidence>
<proteinExistence type="predicted"/>
<evidence type="ECO:0000313" key="2">
    <source>
        <dbReference type="Proteomes" id="UP000199050"/>
    </source>
</evidence>
<organism evidence="1 2">
    <name type="scientific">Paenibacillus typhae</name>
    <dbReference type="NCBI Taxonomy" id="1174501"/>
    <lineage>
        <taxon>Bacteria</taxon>
        <taxon>Bacillati</taxon>
        <taxon>Bacillota</taxon>
        <taxon>Bacilli</taxon>
        <taxon>Bacillales</taxon>
        <taxon>Paenibacillaceae</taxon>
        <taxon>Paenibacillus</taxon>
    </lineage>
</organism>
<dbReference type="OrthoDB" id="2628381at2"/>
<dbReference type="Proteomes" id="UP000199050">
    <property type="component" value="Unassembled WGS sequence"/>
</dbReference>
<dbReference type="EMBL" id="FNDX01000002">
    <property type="protein sequence ID" value="SDI02678.1"/>
    <property type="molecule type" value="Genomic_DNA"/>
</dbReference>
<dbReference type="AlphaFoldDB" id="A0A1G8H7P5"/>
<protein>
    <submittedName>
        <fullName evidence="1">Uncharacterized protein</fullName>
    </submittedName>
</protein>
<dbReference type="STRING" id="1174501.SAMN05216192_102334"/>
<name>A0A1G8H7P5_9BACL</name>
<accession>A0A1G8H7P5</accession>
<gene>
    <name evidence="1" type="ORF">SAMN05216192_102334</name>
</gene>
<dbReference type="RefSeq" id="WP_090712152.1">
    <property type="nucleotide sequence ID" value="NZ_CBCSKY010000003.1"/>
</dbReference>
<reference evidence="2" key="1">
    <citation type="submission" date="2016-10" db="EMBL/GenBank/DDBJ databases">
        <authorList>
            <person name="Varghese N."/>
            <person name="Submissions S."/>
        </authorList>
    </citation>
    <scope>NUCLEOTIDE SEQUENCE [LARGE SCALE GENOMIC DNA]</scope>
    <source>
        <strain evidence="2">CGMCC 1.11012</strain>
    </source>
</reference>
<keyword evidence="2" id="KW-1185">Reference proteome</keyword>
<sequence length="73" mass="8329">MNTTYKVLLCDADLFAAALAEADIYVLQLQEGKPPVFADCAGPLQKWTPEYIELGGMTYKRKDFEFRVRLPEK</sequence>